<reference evidence="3" key="1">
    <citation type="submission" date="2013-03" db="EMBL/GenBank/DDBJ databases">
        <title>The Genome Sequence of Anopheles minimus MINIMUS1.</title>
        <authorList>
            <consortium name="The Broad Institute Genomics Platform"/>
            <person name="Neafsey D.E."/>
            <person name="Walton C."/>
            <person name="Walker B."/>
            <person name="Young S.K."/>
            <person name="Zeng Q."/>
            <person name="Gargeya S."/>
            <person name="Fitzgerald M."/>
            <person name="Haas B."/>
            <person name="Abouelleil A."/>
            <person name="Allen A.W."/>
            <person name="Alvarado L."/>
            <person name="Arachchi H.M."/>
            <person name="Berlin A.M."/>
            <person name="Chapman S.B."/>
            <person name="Gainer-Dewar J."/>
            <person name="Goldberg J."/>
            <person name="Griggs A."/>
            <person name="Gujja S."/>
            <person name="Hansen M."/>
            <person name="Howarth C."/>
            <person name="Imamovic A."/>
            <person name="Ireland A."/>
            <person name="Larimer J."/>
            <person name="McCowan C."/>
            <person name="Murphy C."/>
            <person name="Pearson M."/>
            <person name="Poon T.W."/>
            <person name="Priest M."/>
            <person name="Roberts A."/>
            <person name="Saif S."/>
            <person name="Shea T."/>
            <person name="Sisk P."/>
            <person name="Sykes S."/>
            <person name="Wortman J."/>
            <person name="Nusbaum C."/>
            <person name="Birren B."/>
        </authorList>
    </citation>
    <scope>NUCLEOTIDE SEQUENCE [LARGE SCALE GENOMIC DNA]</scope>
    <source>
        <strain evidence="3">MINIMUS1</strain>
    </source>
</reference>
<protein>
    <submittedName>
        <fullName evidence="2">Uncharacterized protein</fullName>
    </submittedName>
</protein>
<accession>A0A182VZK0</accession>
<dbReference type="VEuPathDB" id="VectorBase:AMIN003505"/>
<evidence type="ECO:0000313" key="3">
    <source>
        <dbReference type="Proteomes" id="UP000075920"/>
    </source>
</evidence>
<dbReference type="PANTHER" id="PTHR21521">
    <property type="entry name" value="AMUN, ISOFORM A"/>
    <property type="match status" value="1"/>
</dbReference>
<evidence type="ECO:0000313" key="2">
    <source>
        <dbReference type="EnsemblMetazoa" id="AMIN003505-PA"/>
    </source>
</evidence>
<feature type="region of interest" description="Disordered" evidence="1">
    <location>
        <begin position="186"/>
        <end position="257"/>
    </location>
</feature>
<feature type="compositionally biased region" description="Polar residues" evidence="1">
    <location>
        <begin position="291"/>
        <end position="333"/>
    </location>
</feature>
<reference evidence="2" key="2">
    <citation type="submission" date="2020-05" db="UniProtKB">
        <authorList>
            <consortium name="EnsemblMetazoa"/>
        </authorList>
    </citation>
    <scope>IDENTIFICATION</scope>
    <source>
        <strain evidence="2">MINIMUS1</strain>
    </source>
</reference>
<name>A0A182VZK0_9DIPT</name>
<dbReference type="Proteomes" id="UP000075920">
    <property type="component" value="Unassembled WGS sequence"/>
</dbReference>
<organism evidence="2 3">
    <name type="scientific">Anopheles minimus</name>
    <dbReference type="NCBI Taxonomy" id="112268"/>
    <lineage>
        <taxon>Eukaryota</taxon>
        <taxon>Metazoa</taxon>
        <taxon>Ecdysozoa</taxon>
        <taxon>Arthropoda</taxon>
        <taxon>Hexapoda</taxon>
        <taxon>Insecta</taxon>
        <taxon>Pterygota</taxon>
        <taxon>Neoptera</taxon>
        <taxon>Endopterygota</taxon>
        <taxon>Diptera</taxon>
        <taxon>Nematocera</taxon>
        <taxon>Culicoidea</taxon>
        <taxon>Culicidae</taxon>
        <taxon>Anophelinae</taxon>
        <taxon>Anopheles</taxon>
    </lineage>
</organism>
<feature type="compositionally biased region" description="Basic and acidic residues" evidence="1">
    <location>
        <begin position="345"/>
        <end position="380"/>
    </location>
</feature>
<keyword evidence="3" id="KW-1185">Reference proteome</keyword>
<dbReference type="STRING" id="112268.A0A182VZK0"/>
<evidence type="ECO:0000256" key="1">
    <source>
        <dbReference type="SAM" id="MobiDB-lite"/>
    </source>
</evidence>
<dbReference type="AlphaFoldDB" id="A0A182VZK0"/>
<sequence length="453" mass="49770">MPKQDTATFFSQGTSAQFDYVLALYPRVLKLKAENKCKKPDELIRLDDWYQNKLPQLIKKRGKDQFIVHEELVKTMKWKQTRGKFYPQLSYLIKVNTPRAVQAETRKAFRKLPNLEQAITALSNLKGVGTTMASALLAAAAPETAPFMADECLMAIPEIEGIDYTTREYKNFVQHIQTTTDRLNRECHPADSLPEQPTVSNKPPALKRVGNGTVAKDGNTDDSSSSSSEDDSLSTAPTKKSKPDTTKPGLQPHEKKWSPHKVELALWTHYVASELQPDMLEHIPENKKTGTDASCSSLVDLNTHASPSNPAQPDVPMTTNGNSTNMSLTQNNHLIEEPSDDSNCDTEHEKSALGSDESSKDHKFALDSLDDCTKSEDSMDRPSATVPITSKKSLSSNTRRKTALNSGRIADAAMAVSDDSLSSPKPAIDGKANSSGEEDDESVPPPSKKTKVD</sequence>
<feature type="region of interest" description="Disordered" evidence="1">
    <location>
        <begin position="284"/>
        <end position="453"/>
    </location>
</feature>
<dbReference type="EnsemblMetazoa" id="AMIN003505-RA">
    <property type="protein sequence ID" value="AMIN003505-PA"/>
    <property type="gene ID" value="AMIN003505"/>
</dbReference>
<dbReference type="PANTHER" id="PTHR21521:SF0">
    <property type="entry name" value="AMUN, ISOFORM A"/>
    <property type="match status" value="1"/>
</dbReference>
<feature type="compositionally biased region" description="Polar residues" evidence="1">
    <location>
        <begin position="386"/>
        <end position="397"/>
    </location>
</feature>
<feature type="compositionally biased region" description="Low complexity" evidence="1">
    <location>
        <begin position="221"/>
        <end position="238"/>
    </location>
</feature>
<proteinExistence type="predicted"/>